<sequence>MEGAGVKGRRGARDGEEARLWRGGRNRVGGAVGGEGVRDGMHGEVRAEFFNADSMQTITKWPLE</sequence>
<feature type="compositionally biased region" description="Gly residues" evidence="1">
    <location>
        <begin position="26"/>
        <end position="35"/>
    </location>
</feature>
<dbReference type="HOGENOM" id="CLU_2868082_0_0_1"/>
<proteinExistence type="predicted"/>
<feature type="compositionally biased region" description="Basic and acidic residues" evidence="1">
    <location>
        <begin position="11"/>
        <end position="20"/>
    </location>
</feature>
<protein>
    <submittedName>
        <fullName evidence="2">Predicted protein</fullName>
    </submittedName>
</protein>
<organism evidence="3">
    <name type="scientific">Leptosphaeria maculans (strain JN3 / isolate v23.1.3 / race Av1-4-5-6-7-8)</name>
    <name type="common">Blackleg fungus</name>
    <name type="synonym">Phoma lingam</name>
    <dbReference type="NCBI Taxonomy" id="985895"/>
    <lineage>
        <taxon>Eukaryota</taxon>
        <taxon>Fungi</taxon>
        <taxon>Dikarya</taxon>
        <taxon>Ascomycota</taxon>
        <taxon>Pezizomycotina</taxon>
        <taxon>Dothideomycetes</taxon>
        <taxon>Pleosporomycetidae</taxon>
        <taxon>Pleosporales</taxon>
        <taxon>Pleosporineae</taxon>
        <taxon>Leptosphaeriaceae</taxon>
        <taxon>Plenodomus</taxon>
        <taxon>Plenodomus lingam/Leptosphaeria maculans species complex</taxon>
    </lineage>
</organism>
<dbReference type="Proteomes" id="UP000002668">
    <property type="component" value="Genome"/>
</dbReference>
<dbReference type="InParanoid" id="E4ZW03"/>
<dbReference type="VEuPathDB" id="FungiDB:LEMA_uP029310.1"/>
<evidence type="ECO:0000256" key="1">
    <source>
        <dbReference type="SAM" id="MobiDB-lite"/>
    </source>
</evidence>
<evidence type="ECO:0000313" key="2">
    <source>
        <dbReference type="EMBL" id="CBX95779.1"/>
    </source>
</evidence>
<name>E4ZW03_LEPMJ</name>
<feature type="region of interest" description="Disordered" evidence="1">
    <location>
        <begin position="1"/>
        <end position="39"/>
    </location>
</feature>
<accession>E4ZW03</accession>
<gene>
    <name evidence="2" type="ORF">LEMA_uP029310.1</name>
</gene>
<reference evidence="3" key="1">
    <citation type="journal article" date="2011" name="Nat. Commun.">
        <title>Effector diversification within compartments of the Leptosphaeria maculans genome affected by Repeat-Induced Point mutations.</title>
        <authorList>
            <person name="Rouxel T."/>
            <person name="Grandaubert J."/>
            <person name="Hane J.K."/>
            <person name="Hoede C."/>
            <person name="van de Wouw A.P."/>
            <person name="Couloux A."/>
            <person name="Dominguez V."/>
            <person name="Anthouard V."/>
            <person name="Bally P."/>
            <person name="Bourras S."/>
            <person name="Cozijnsen A.J."/>
            <person name="Ciuffetti L.M."/>
            <person name="Degrave A."/>
            <person name="Dilmaghani A."/>
            <person name="Duret L."/>
            <person name="Fudal I."/>
            <person name="Goodwin S.B."/>
            <person name="Gout L."/>
            <person name="Glaser N."/>
            <person name="Linglin J."/>
            <person name="Kema G.H.J."/>
            <person name="Lapalu N."/>
            <person name="Lawrence C.B."/>
            <person name="May K."/>
            <person name="Meyer M."/>
            <person name="Ollivier B."/>
            <person name="Poulain J."/>
            <person name="Schoch C.L."/>
            <person name="Simon A."/>
            <person name="Spatafora J.W."/>
            <person name="Stachowiak A."/>
            <person name="Turgeon B.G."/>
            <person name="Tyler B.M."/>
            <person name="Vincent D."/>
            <person name="Weissenbach J."/>
            <person name="Amselem J."/>
            <person name="Quesneville H."/>
            <person name="Oliver R.P."/>
            <person name="Wincker P."/>
            <person name="Balesdent M.-H."/>
            <person name="Howlett B.J."/>
        </authorList>
    </citation>
    <scope>NUCLEOTIDE SEQUENCE [LARGE SCALE GENOMIC DNA]</scope>
    <source>
        <strain evidence="3">JN3 / isolate v23.1.3 / race Av1-4-5-6-7-8</strain>
    </source>
</reference>
<evidence type="ECO:0000313" key="3">
    <source>
        <dbReference type="Proteomes" id="UP000002668"/>
    </source>
</evidence>
<dbReference type="EMBL" id="FP929127">
    <property type="protein sequence ID" value="CBX95779.1"/>
    <property type="molecule type" value="Genomic_DNA"/>
</dbReference>
<dbReference type="AlphaFoldDB" id="E4ZW03"/>
<keyword evidence="3" id="KW-1185">Reference proteome</keyword>